<dbReference type="InterPro" id="IPR041657">
    <property type="entry name" value="HTH_17"/>
</dbReference>
<dbReference type="OrthoDB" id="4954032at2"/>
<protein>
    <submittedName>
        <fullName evidence="3">Helix-turn-helix domain protein</fullName>
    </submittedName>
</protein>
<dbReference type="RefSeq" id="WP_097804004.1">
    <property type="nucleotide sequence ID" value="NZ_FXYH01000004.1"/>
</dbReference>
<dbReference type="InterPro" id="IPR010093">
    <property type="entry name" value="SinI_DNA-bd"/>
</dbReference>
<evidence type="ECO:0000256" key="1">
    <source>
        <dbReference type="SAM" id="MobiDB-lite"/>
    </source>
</evidence>
<organism evidence="3 4">
    <name type="scientific">Pelagimonas varians</name>
    <dbReference type="NCBI Taxonomy" id="696760"/>
    <lineage>
        <taxon>Bacteria</taxon>
        <taxon>Pseudomonadati</taxon>
        <taxon>Pseudomonadota</taxon>
        <taxon>Alphaproteobacteria</taxon>
        <taxon>Rhodobacterales</taxon>
        <taxon>Roseobacteraceae</taxon>
        <taxon>Pelagimonas</taxon>
    </lineage>
</organism>
<dbReference type="NCBIfam" id="TIGR01764">
    <property type="entry name" value="excise"/>
    <property type="match status" value="1"/>
</dbReference>
<evidence type="ECO:0000313" key="3">
    <source>
        <dbReference type="EMBL" id="SMX38698.1"/>
    </source>
</evidence>
<proteinExistence type="predicted"/>
<keyword evidence="4" id="KW-1185">Reference proteome</keyword>
<accession>A0A238K741</accession>
<evidence type="ECO:0000313" key="4">
    <source>
        <dbReference type="Proteomes" id="UP000220836"/>
    </source>
</evidence>
<sequence length="105" mass="11406">MTKDPTQPDTLMGNDPITGGGRESSEATAKVAKVDGPLTYSATSFGKAVGLSKDSIRSLIRQKRLKALKVGRRWVIPRSELERFMAEIEALQIEPFATSQTQANG</sequence>
<evidence type="ECO:0000259" key="2">
    <source>
        <dbReference type="Pfam" id="PF12728"/>
    </source>
</evidence>
<dbReference type="EMBL" id="FXYH01000004">
    <property type="protein sequence ID" value="SMX38698.1"/>
    <property type="molecule type" value="Genomic_DNA"/>
</dbReference>
<dbReference type="AlphaFoldDB" id="A0A238K741"/>
<reference evidence="3 4" key="1">
    <citation type="submission" date="2017-05" db="EMBL/GenBank/DDBJ databases">
        <authorList>
            <person name="Song R."/>
            <person name="Chenine A.L."/>
            <person name="Ruprecht R.M."/>
        </authorList>
    </citation>
    <scope>NUCLEOTIDE SEQUENCE [LARGE SCALE GENOMIC DNA]</scope>
    <source>
        <strain evidence="3 4">CECT 8663</strain>
    </source>
</reference>
<dbReference type="Pfam" id="PF12728">
    <property type="entry name" value="HTH_17"/>
    <property type="match status" value="1"/>
</dbReference>
<gene>
    <name evidence="3" type="ORF">PEV8663_01496</name>
</gene>
<feature type="region of interest" description="Disordered" evidence="1">
    <location>
        <begin position="1"/>
        <end position="29"/>
    </location>
</feature>
<feature type="domain" description="Helix-turn-helix" evidence="2">
    <location>
        <begin position="49"/>
        <end position="87"/>
    </location>
</feature>
<name>A0A238K741_9RHOB</name>
<dbReference type="GO" id="GO:0003677">
    <property type="term" value="F:DNA binding"/>
    <property type="evidence" value="ECO:0007669"/>
    <property type="project" value="InterPro"/>
</dbReference>
<dbReference type="Proteomes" id="UP000220836">
    <property type="component" value="Unassembled WGS sequence"/>
</dbReference>